<dbReference type="Proteomes" id="UP000192527">
    <property type="component" value="Chromosome"/>
</dbReference>
<evidence type="ECO:0000313" key="3">
    <source>
        <dbReference type="EMBL" id="ARI77877.1"/>
    </source>
</evidence>
<dbReference type="STRING" id="402384.HM131_13925"/>
<dbReference type="EMBL" id="CP020772">
    <property type="protein sequence ID" value="ARI77877.1"/>
    <property type="molecule type" value="Genomic_DNA"/>
</dbReference>
<protein>
    <submittedName>
        <fullName evidence="3">Carboxylesterase</fullName>
    </submittedName>
</protein>
<evidence type="ECO:0000313" key="4">
    <source>
        <dbReference type="Proteomes" id="UP000192527"/>
    </source>
</evidence>
<dbReference type="PANTHER" id="PTHR48081:SF8">
    <property type="entry name" value="ALPHA_BETA HYDROLASE FOLD-3 DOMAIN-CONTAINING PROTEIN-RELATED"/>
    <property type="match status" value="1"/>
</dbReference>
<sequence length="295" mass="33776">MITPLIAKLLRVWPNQAEKRPMVPVQPVESKKELLIETRVKPTYITCYYPLGREEDNLPAYLNFHGGAFIMNTKDMDDPYCRKLANDTDSVVINIDYAKAPEYPFPKPLEQVYQIFQWIKEQANELNINPDQLMVGGQSSGANIAAALCLLLKEREQSQPILQVLSYPMLDFVTPHAEKPEPDPRRAKYPQVANFLNRCYVPEEGQARHPHASPVFAKEIDGLAPALFVIPEYDAFTPEAEVYAENLRKAGNQVREVKFKDCYHAFTHLGPEKKAEEAWNLIAEEIRDVISRCRY</sequence>
<keyword evidence="1" id="KW-0378">Hydrolase</keyword>
<proteinExistence type="predicted"/>
<dbReference type="GO" id="GO:0016787">
    <property type="term" value="F:hydrolase activity"/>
    <property type="evidence" value="ECO:0007669"/>
    <property type="project" value="UniProtKB-KW"/>
</dbReference>
<dbReference type="PANTHER" id="PTHR48081">
    <property type="entry name" value="AB HYDROLASE SUPERFAMILY PROTEIN C4A8.06C"/>
    <property type="match status" value="1"/>
</dbReference>
<dbReference type="KEGG" id="hmn:HM131_13925"/>
<dbReference type="AlphaFoldDB" id="A0A1W5ZX94"/>
<accession>A0A1W5ZX94</accession>
<gene>
    <name evidence="3" type="ORF">HM131_13925</name>
</gene>
<dbReference type="InterPro" id="IPR050300">
    <property type="entry name" value="GDXG_lipolytic_enzyme"/>
</dbReference>
<dbReference type="SUPFAM" id="SSF53474">
    <property type="entry name" value="alpha/beta-Hydrolases"/>
    <property type="match status" value="1"/>
</dbReference>
<dbReference type="InterPro" id="IPR029058">
    <property type="entry name" value="AB_hydrolase_fold"/>
</dbReference>
<dbReference type="Pfam" id="PF07859">
    <property type="entry name" value="Abhydrolase_3"/>
    <property type="match status" value="1"/>
</dbReference>
<evidence type="ECO:0000259" key="2">
    <source>
        <dbReference type="Pfam" id="PF07859"/>
    </source>
</evidence>
<reference evidence="3 4" key="1">
    <citation type="submission" date="2017-04" db="EMBL/GenBank/DDBJ databases">
        <title>The whole genome sequencing and assembly of Halobacillus mangrovi strain.</title>
        <authorList>
            <person name="Lee S.-J."/>
            <person name="Park M.-K."/>
            <person name="Kim J.-Y."/>
            <person name="Lee Y.-J."/>
            <person name="Yi H."/>
            <person name="Bahn Y.-S."/>
            <person name="Kim J.F."/>
            <person name="Lee D.-W."/>
        </authorList>
    </citation>
    <scope>NUCLEOTIDE SEQUENCE [LARGE SCALE GENOMIC DNA]</scope>
    <source>
        <strain evidence="3 4">KTB 131</strain>
    </source>
</reference>
<name>A0A1W5ZX94_9BACI</name>
<dbReference type="Gene3D" id="3.40.50.1820">
    <property type="entry name" value="alpha/beta hydrolase"/>
    <property type="match status" value="1"/>
</dbReference>
<evidence type="ECO:0000256" key="1">
    <source>
        <dbReference type="ARBA" id="ARBA00022801"/>
    </source>
</evidence>
<keyword evidence="4" id="KW-1185">Reference proteome</keyword>
<dbReference type="InterPro" id="IPR013094">
    <property type="entry name" value="AB_hydrolase_3"/>
</dbReference>
<dbReference type="OrthoDB" id="9815425at2"/>
<organism evidence="3 4">
    <name type="scientific">Halobacillus mangrovi</name>
    <dbReference type="NCBI Taxonomy" id="402384"/>
    <lineage>
        <taxon>Bacteria</taxon>
        <taxon>Bacillati</taxon>
        <taxon>Bacillota</taxon>
        <taxon>Bacilli</taxon>
        <taxon>Bacillales</taxon>
        <taxon>Bacillaceae</taxon>
        <taxon>Halobacillus</taxon>
    </lineage>
</organism>
<feature type="domain" description="Alpha/beta hydrolase fold-3" evidence="2">
    <location>
        <begin position="62"/>
        <end position="267"/>
    </location>
</feature>
<dbReference type="RefSeq" id="WP_085030338.1">
    <property type="nucleotide sequence ID" value="NZ_CP020772.1"/>
</dbReference>